<dbReference type="Proteomes" id="UP000199372">
    <property type="component" value="Unassembled WGS sequence"/>
</dbReference>
<protein>
    <recommendedName>
        <fullName evidence="2 5">Basal-body rod modification protein FlgD</fullName>
    </recommendedName>
</protein>
<gene>
    <name evidence="8" type="ORF">SAMN04488011_109108</name>
</gene>
<dbReference type="InterPro" id="IPR025965">
    <property type="entry name" value="FlgD/Vpr_Ig-like"/>
</dbReference>
<dbReference type="Pfam" id="PF13860">
    <property type="entry name" value="FlgD_ig"/>
    <property type="match status" value="1"/>
</dbReference>
<evidence type="ECO:0000256" key="2">
    <source>
        <dbReference type="ARBA" id="ARBA00016013"/>
    </source>
</evidence>
<dbReference type="RefSeq" id="WP_091846528.1">
    <property type="nucleotide sequence ID" value="NZ_FOCM01000009.1"/>
</dbReference>
<comment type="similarity">
    <text evidence="1 5">Belongs to the FlgD family.</text>
</comment>
<feature type="region of interest" description="Disordered" evidence="6">
    <location>
        <begin position="1"/>
        <end position="24"/>
    </location>
</feature>
<name>A0A1H8L6J1_9RHOB</name>
<dbReference type="OrthoDB" id="9785233at2"/>
<keyword evidence="3 5" id="KW-1005">Bacterial flagellum biogenesis</keyword>
<dbReference type="Gene3D" id="2.30.30.910">
    <property type="match status" value="1"/>
</dbReference>
<dbReference type="Pfam" id="PF03963">
    <property type="entry name" value="FlgD"/>
    <property type="match status" value="1"/>
</dbReference>
<keyword evidence="8" id="KW-0282">Flagellum</keyword>
<evidence type="ECO:0000256" key="6">
    <source>
        <dbReference type="SAM" id="MobiDB-lite"/>
    </source>
</evidence>
<keyword evidence="8" id="KW-0969">Cilium</keyword>
<feature type="compositionally biased region" description="Low complexity" evidence="6">
    <location>
        <begin position="12"/>
        <end position="24"/>
    </location>
</feature>
<evidence type="ECO:0000313" key="8">
    <source>
        <dbReference type="EMBL" id="SEO00774.1"/>
    </source>
</evidence>
<keyword evidence="9" id="KW-1185">Reference proteome</keyword>
<accession>A0A1H8L6J1</accession>
<keyword evidence="8" id="KW-0966">Cell projection</keyword>
<evidence type="ECO:0000256" key="5">
    <source>
        <dbReference type="RuleBase" id="RU362076"/>
    </source>
</evidence>
<evidence type="ECO:0000256" key="3">
    <source>
        <dbReference type="ARBA" id="ARBA00022795"/>
    </source>
</evidence>
<evidence type="ECO:0000256" key="1">
    <source>
        <dbReference type="ARBA" id="ARBA00010577"/>
    </source>
</evidence>
<feature type="domain" description="FlgD/Vpr Ig-like" evidence="7">
    <location>
        <begin position="111"/>
        <end position="176"/>
    </location>
</feature>
<evidence type="ECO:0000313" key="9">
    <source>
        <dbReference type="Proteomes" id="UP000199372"/>
    </source>
</evidence>
<evidence type="ECO:0000256" key="4">
    <source>
        <dbReference type="ARBA" id="ARBA00024746"/>
    </source>
</evidence>
<dbReference type="AlphaFoldDB" id="A0A1H8L6J1"/>
<dbReference type="InterPro" id="IPR005648">
    <property type="entry name" value="FlgD"/>
</dbReference>
<dbReference type="Gene3D" id="2.60.40.4070">
    <property type="match status" value="1"/>
</dbReference>
<reference evidence="9" key="1">
    <citation type="submission" date="2016-10" db="EMBL/GenBank/DDBJ databases">
        <authorList>
            <person name="Varghese N."/>
            <person name="Submissions S."/>
        </authorList>
    </citation>
    <scope>NUCLEOTIDE SEQUENCE [LARGE SCALE GENOMIC DNA]</scope>
    <source>
        <strain evidence="9">DSM 26893</strain>
    </source>
</reference>
<dbReference type="EMBL" id="FOCM01000009">
    <property type="protein sequence ID" value="SEO00774.1"/>
    <property type="molecule type" value="Genomic_DNA"/>
</dbReference>
<sequence>MMDLGPVSTRNSGAQAQSGSQAAAAADKLSSDFETFLRLLTTQISSQDPLDPMKPEQFASQLATFSTVEQSVRTNDLLERILAGQGAGGSGDLAGWIGREARAPMAARYDGAPVTLYPEPAAAGDRHALVVLDASGTEIDRRVIDGSGDPVAWDGRLRTGGAAPDGVYRFVAESYEGESLAASAPVETYARVSEVRFAPDGARLIFAGGVEIGVEHATALRALD</sequence>
<evidence type="ECO:0000259" key="7">
    <source>
        <dbReference type="Pfam" id="PF13860"/>
    </source>
</evidence>
<organism evidence="8 9">
    <name type="scientific">Palleronia pelagia</name>
    <dbReference type="NCBI Taxonomy" id="387096"/>
    <lineage>
        <taxon>Bacteria</taxon>
        <taxon>Pseudomonadati</taxon>
        <taxon>Pseudomonadota</taxon>
        <taxon>Alphaproteobacteria</taxon>
        <taxon>Rhodobacterales</taxon>
        <taxon>Roseobacteraceae</taxon>
        <taxon>Palleronia</taxon>
    </lineage>
</organism>
<comment type="function">
    <text evidence="4 5">Required for flagellar hook formation. May act as a scaffolding protein.</text>
</comment>
<proteinExistence type="inferred from homology"/>
<dbReference type="GO" id="GO:0044781">
    <property type="term" value="P:bacterial-type flagellum organization"/>
    <property type="evidence" value="ECO:0007669"/>
    <property type="project" value="UniProtKB-UniRule"/>
</dbReference>